<sequence length="272" mass="30330">MILITYLDESGTHDSSPITVMAGYLATSAQWDQFDADWRNLVRAAGVQHVHAVDLFKRTRQFRNWKAADANRFAIALDRAIARHLPVGFAVIVRDDDYRNIYGAAPQPKRARKDTKYAVCFRACLAFVPEYIASGLKFAADATIINFVLEDGHRHIGDARRLFDLYKTAVSPEWRQLVGSMDVSTKGSSGAQAADFLAYTVYRTEILEHSHAPSVIEHSSHVADTLLTARTTPHQATQQTGPAVFRIPIGREILQSLKDDLFRSVATTARES</sequence>
<keyword evidence="2" id="KW-1185">Reference proteome</keyword>
<organism evidence="1 2">
    <name type="scientific">Paraburkholderia ribeironis</name>
    <dbReference type="NCBI Taxonomy" id="1247936"/>
    <lineage>
        <taxon>Bacteria</taxon>
        <taxon>Pseudomonadati</taxon>
        <taxon>Pseudomonadota</taxon>
        <taxon>Betaproteobacteria</taxon>
        <taxon>Burkholderiales</taxon>
        <taxon>Burkholderiaceae</taxon>
        <taxon>Paraburkholderia</taxon>
    </lineage>
</organism>
<protein>
    <recommendedName>
        <fullName evidence="3">DUF3800 domain-containing protein</fullName>
    </recommendedName>
</protein>
<evidence type="ECO:0008006" key="3">
    <source>
        <dbReference type="Google" id="ProtNLM"/>
    </source>
</evidence>
<accession>A0A1N7SNR5</accession>
<dbReference type="EMBL" id="CYGX02000125">
    <property type="protein sequence ID" value="SIT49080.1"/>
    <property type="molecule type" value="Genomic_DNA"/>
</dbReference>
<dbReference type="STRING" id="1247936.BN2475_1250017"/>
<name>A0A1N7SNR5_9BURK</name>
<dbReference type="OrthoDB" id="8261848at2"/>
<evidence type="ECO:0000313" key="2">
    <source>
        <dbReference type="Proteomes" id="UP000187012"/>
    </source>
</evidence>
<dbReference type="Pfam" id="PF12686">
    <property type="entry name" value="DUF3800"/>
    <property type="match status" value="1"/>
</dbReference>
<dbReference type="InterPro" id="IPR024524">
    <property type="entry name" value="DUF3800"/>
</dbReference>
<evidence type="ECO:0000313" key="1">
    <source>
        <dbReference type="EMBL" id="SIT49080.1"/>
    </source>
</evidence>
<dbReference type="AlphaFoldDB" id="A0A1N7SNR5"/>
<dbReference type="Proteomes" id="UP000187012">
    <property type="component" value="Unassembled WGS sequence"/>
</dbReference>
<dbReference type="RefSeq" id="WP_159444642.1">
    <property type="nucleotide sequence ID" value="NZ_CYGX02000125.1"/>
</dbReference>
<reference evidence="1 2" key="1">
    <citation type="submission" date="2016-12" db="EMBL/GenBank/DDBJ databases">
        <authorList>
            <person name="Song W.-J."/>
            <person name="Kurnit D.M."/>
        </authorList>
    </citation>
    <scope>NUCLEOTIDE SEQUENCE [LARGE SCALE GENOMIC DNA]</scope>
    <source>
        <strain evidence="1 2">STM7296</strain>
    </source>
</reference>
<gene>
    <name evidence="1" type="ORF">BN2475_1250017</name>
</gene>
<proteinExistence type="predicted"/>